<dbReference type="RefSeq" id="WP_285674377.1">
    <property type="nucleotide sequence ID" value="NZ_BSYI01000051.1"/>
</dbReference>
<dbReference type="Proteomes" id="UP001239909">
    <property type="component" value="Unassembled WGS sequence"/>
</dbReference>
<keyword evidence="2" id="KW-1185">Reference proteome</keyword>
<gene>
    <name evidence="1" type="ORF">LNKW23_43340</name>
</gene>
<dbReference type="EMBL" id="BSYI01000051">
    <property type="protein sequence ID" value="GMG85118.1"/>
    <property type="molecule type" value="Genomic_DNA"/>
</dbReference>
<comment type="caution">
    <text evidence="1">The sequence shown here is derived from an EMBL/GenBank/DDBJ whole genome shotgun (WGS) entry which is preliminary data.</text>
</comment>
<proteinExistence type="predicted"/>
<accession>A0ABQ6LSQ3</accession>
<protein>
    <submittedName>
        <fullName evidence="1">Uncharacterized protein</fullName>
    </submittedName>
</protein>
<evidence type="ECO:0000313" key="2">
    <source>
        <dbReference type="Proteomes" id="UP001239909"/>
    </source>
</evidence>
<sequence>MEPWSIIAKRWPDRNLEIRRRCAVDADYRSIVSDYVEARSALDRWRRSDPAGSGRVADYERLVRELDAEIERSFVTHD</sequence>
<reference evidence="1 2" key="1">
    <citation type="submission" date="2023-04" db="EMBL/GenBank/DDBJ databases">
        <title>Marinoamorphus aggregata gen. nov., sp. Nov., isolate from tissue of brittle star Ophioplocus japonicus.</title>
        <authorList>
            <person name="Kawano K."/>
            <person name="Sawayama S."/>
            <person name="Nakagawa S."/>
        </authorList>
    </citation>
    <scope>NUCLEOTIDE SEQUENCE [LARGE SCALE GENOMIC DNA]</scope>
    <source>
        <strain evidence="1 2">NKW23</strain>
    </source>
</reference>
<name>A0ABQ6LSQ3_9RHOB</name>
<organism evidence="1 2">
    <name type="scientific">Paralimibaculum aggregatum</name>
    <dbReference type="NCBI Taxonomy" id="3036245"/>
    <lineage>
        <taxon>Bacteria</taxon>
        <taxon>Pseudomonadati</taxon>
        <taxon>Pseudomonadota</taxon>
        <taxon>Alphaproteobacteria</taxon>
        <taxon>Rhodobacterales</taxon>
        <taxon>Paracoccaceae</taxon>
        <taxon>Paralimibaculum</taxon>
    </lineage>
</organism>
<evidence type="ECO:0000313" key="1">
    <source>
        <dbReference type="EMBL" id="GMG85118.1"/>
    </source>
</evidence>